<evidence type="ECO:0000256" key="3">
    <source>
        <dbReference type="ARBA" id="ARBA00022679"/>
    </source>
</evidence>
<keyword evidence="1" id="KW-0596">Phosphopantetheine</keyword>
<accession>A0ABM9BXQ4</accession>
<dbReference type="Gene3D" id="3.30.559.30">
    <property type="entry name" value="Nonribosomal peptide synthetase, condensation domain"/>
    <property type="match status" value="1"/>
</dbReference>
<gene>
    <name evidence="6" type="ORF">PAECIP111893_00741</name>
</gene>
<dbReference type="Gene3D" id="1.10.1240.100">
    <property type="match status" value="1"/>
</dbReference>
<dbReference type="InterPro" id="IPR050091">
    <property type="entry name" value="PKS_NRPS_Biosynth_Enz"/>
</dbReference>
<name>A0ABM9BXQ4_9BACL</name>
<keyword evidence="2" id="KW-0597">Phosphoprotein</keyword>
<reference evidence="6" key="1">
    <citation type="submission" date="2022-01" db="EMBL/GenBank/DDBJ databases">
        <authorList>
            <person name="Criscuolo A."/>
        </authorList>
    </citation>
    <scope>NUCLEOTIDE SEQUENCE</scope>
    <source>
        <strain evidence="6">CIP111893</strain>
    </source>
</reference>
<dbReference type="EMBL" id="CAKMMF010000003">
    <property type="protein sequence ID" value="CAH1195685.1"/>
    <property type="molecule type" value="Genomic_DNA"/>
</dbReference>
<evidence type="ECO:0000259" key="5">
    <source>
        <dbReference type="PROSITE" id="PS52004"/>
    </source>
</evidence>
<dbReference type="InterPro" id="IPR016039">
    <property type="entry name" value="Thiolase-like"/>
</dbReference>
<evidence type="ECO:0000313" key="6">
    <source>
        <dbReference type="EMBL" id="CAH1195685.1"/>
    </source>
</evidence>
<dbReference type="InterPro" id="IPR023213">
    <property type="entry name" value="CAT-like_dom_sf"/>
</dbReference>
<dbReference type="Pfam" id="PF22621">
    <property type="entry name" value="CurL-like_PKS_C"/>
    <property type="match status" value="1"/>
</dbReference>
<protein>
    <recommendedName>
        <fullName evidence="5">Ketosynthase family 3 (KS3) domain-containing protein</fullName>
    </recommendedName>
</protein>
<proteinExistence type="inferred from homology"/>
<dbReference type="SUPFAM" id="SSF52777">
    <property type="entry name" value="CoA-dependent acyltransferases"/>
    <property type="match status" value="2"/>
</dbReference>
<dbReference type="Gene3D" id="3.30.559.10">
    <property type="entry name" value="Chloramphenicol acetyltransferase-like domain"/>
    <property type="match status" value="1"/>
</dbReference>
<dbReference type="PROSITE" id="PS52004">
    <property type="entry name" value="KS3_2"/>
    <property type="match status" value="1"/>
</dbReference>
<feature type="domain" description="Ketosynthase family 3 (KS3)" evidence="5">
    <location>
        <begin position="38"/>
        <end position="462"/>
    </location>
</feature>
<dbReference type="InterPro" id="IPR018201">
    <property type="entry name" value="Ketoacyl_synth_AS"/>
</dbReference>
<dbReference type="PROSITE" id="PS00606">
    <property type="entry name" value="KS3_1"/>
    <property type="match status" value="1"/>
</dbReference>
<dbReference type="SUPFAM" id="SSF53901">
    <property type="entry name" value="Thiolase-like"/>
    <property type="match status" value="1"/>
</dbReference>
<dbReference type="InterPro" id="IPR014030">
    <property type="entry name" value="Ketoacyl_synth_N"/>
</dbReference>
<dbReference type="Pfam" id="PF00668">
    <property type="entry name" value="Condensation"/>
    <property type="match status" value="1"/>
</dbReference>
<dbReference type="Pfam" id="PF00109">
    <property type="entry name" value="ketoacyl-synt"/>
    <property type="match status" value="1"/>
</dbReference>
<evidence type="ECO:0000313" key="7">
    <source>
        <dbReference type="Proteomes" id="UP000838686"/>
    </source>
</evidence>
<dbReference type="Gene3D" id="3.40.47.10">
    <property type="match status" value="1"/>
</dbReference>
<dbReference type="InterPro" id="IPR001242">
    <property type="entry name" value="Condensation_dom"/>
</dbReference>
<dbReference type="InterPro" id="IPR014031">
    <property type="entry name" value="Ketoacyl_synth_C"/>
</dbReference>
<organism evidence="6 7">
    <name type="scientific">Paenibacillus plantiphilus</name>
    <dbReference type="NCBI Taxonomy" id="2905650"/>
    <lineage>
        <taxon>Bacteria</taxon>
        <taxon>Bacillati</taxon>
        <taxon>Bacillota</taxon>
        <taxon>Bacilli</taxon>
        <taxon>Bacillales</taxon>
        <taxon>Paenibacillaceae</taxon>
        <taxon>Paenibacillus</taxon>
    </lineage>
</organism>
<evidence type="ECO:0000256" key="1">
    <source>
        <dbReference type="ARBA" id="ARBA00022450"/>
    </source>
</evidence>
<dbReference type="SMART" id="SM00825">
    <property type="entry name" value="PKS_KS"/>
    <property type="match status" value="1"/>
</dbReference>
<keyword evidence="7" id="KW-1185">Reference proteome</keyword>
<dbReference type="InterPro" id="IPR020841">
    <property type="entry name" value="PKS_Beta-ketoAc_synthase_dom"/>
</dbReference>
<sequence>MSKLAQAIFGNIAKGKMDRSVGAELLKLIKAESAASGTGDMAIIGMSGRMPGANNLEQFWSNLRSGTDSIGDFPDNRIADVEPFKQFTYMKDEETSFSRAGYLDGIDHFDYHFFGISPKEASLMDPNQRIFLEVAWHALEDAGYGGKKLTGSRTGLYIGYSGWPMYGQFVSYVDPAAFEMSVAGNISAIIASRIPHLLDLKGPSMLIDTACSSSLVALHQACKAIQNGECEQALVGGIRLNLLPLDGFVKYGIESSDSRAKAFDDRADGTSLSEGIAALFIKPLERALRDGDDVYAVIKGSAINQDGNSINITAPNAIAQEDVIIRAWKDADVDPASISYIEAHGTGTKLGDPIEIDGIQKAFRRYTDKKQFCSIGSVKSNIGHIDAAAGLAGVIKCILAMKHKEIPPTLHFEFPNRKISFEQSPVYVNDRLTHWEAGSQPRRCGVSSFGFSGTNCHVVLEEAPAGAIDSIIDSNAKDGSGAYRLFTLTAKSEHALAKLVDSYEQRLSSDSDMDLADLCYTASTGRGHYTYRLAVLVSTTDELHAALCQWRANPAPSSRIHYGFHKVISGKKTERAETEFLDSEIRTFSSQAELIVQRIMETEDVRLNEESWHELGKWYVLGAEVNWEALYRGEGRRKVRLPVYPFEKSRCWMRLPEAGEGTGIKTSSIEQGKTNVPAALVIAPASKRQHYPVSAEQNRLYREYGGSQDVGDPHITATLQLQGDIDPALLERAVSELVRLHEPLRTFFYEVNGELVQEIHSHAEVQLERLESLETLALQNMLRPYDIQRTPLFRVGYVKATGNTSAIALDLHALIADEHSARLLVEQLGELYAGVAVSAPGLQYKDFCAWQQEQLLAKPVEGSSYYSRILTEALPKLELANVSHDLNPSLASGRLAFTAEADLAGKLQRLASQGDATVENVLLAAYMLLLSKYSGQTDIGVISKGNWRKHPVLATMIGQLSSMRLIRNPSNEYKTFEYFLSEVAEHAREADAYAHLPVELLNGAVQEKQAVNRNAPLFEAAFGMKEHAWNQNEVLAVRKGTEMGIEPVLKPLAELDLSASEEDGILHFELAYVQGWFRDDFISRFELDYKHLLEQITNDMTILFRDITLSVADIDLEPVEEMDAFEFEINF</sequence>
<comment type="similarity">
    <text evidence="4">Belongs to the thiolase-like superfamily. Beta-ketoacyl-ACP synthases family.</text>
</comment>
<keyword evidence="3 4" id="KW-0808">Transferase</keyword>
<evidence type="ECO:0000256" key="2">
    <source>
        <dbReference type="ARBA" id="ARBA00022553"/>
    </source>
</evidence>
<dbReference type="PANTHER" id="PTHR43775:SF37">
    <property type="entry name" value="SI:DKEY-61P9.11"/>
    <property type="match status" value="1"/>
</dbReference>
<dbReference type="Pfam" id="PF02801">
    <property type="entry name" value="Ketoacyl-synt_C"/>
    <property type="match status" value="1"/>
</dbReference>
<dbReference type="CDD" id="cd00833">
    <property type="entry name" value="PKS"/>
    <property type="match status" value="1"/>
</dbReference>
<evidence type="ECO:0000256" key="4">
    <source>
        <dbReference type="RuleBase" id="RU003694"/>
    </source>
</evidence>
<comment type="caution">
    <text evidence="6">The sequence shown here is derived from an EMBL/GenBank/DDBJ whole genome shotgun (WGS) entry which is preliminary data.</text>
</comment>
<dbReference type="Proteomes" id="UP000838686">
    <property type="component" value="Unassembled WGS sequence"/>
</dbReference>
<dbReference type="PANTHER" id="PTHR43775">
    <property type="entry name" value="FATTY ACID SYNTHASE"/>
    <property type="match status" value="1"/>
</dbReference>
<dbReference type="RefSeq" id="WP_236339033.1">
    <property type="nucleotide sequence ID" value="NZ_CAKMMF010000003.1"/>
</dbReference>